<feature type="transmembrane region" description="Helical" evidence="6">
    <location>
        <begin position="314"/>
        <end position="331"/>
    </location>
</feature>
<evidence type="ECO:0000256" key="2">
    <source>
        <dbReference type="ARBA" id="ARBA00022475"/>
    </source>
</evidence>
<dbReference type="InterPro" id="IPR011701">
    <property type="entry name" value="MFS"/>
</dbReference>
<dbReference type="InterPro" id="IPR050189">
    <property type="entry name" value="MFS_Efflux_Transporters"/>
</dbReference>
<keyword evidence="9" id="KW-1185">Reference proteome</keyword>
<proteinExistence type="predicted"/>
<dbReference type="EMBL" id="JBHUDC010000002">
    <property type="protein sequence ID" value="MFD1512565.1"/>
    <property type="molecule type" value="Genomic_DNA"/>
</dbReference>
<feature type="transmembrane region" description="Helical" evidence="6">
    <location>
        <begin position="236"/>
        <end position="255"/>
    </location>
</feature>
<keyword evidence="2" id="KW-1003">Cell membrane</keyword>
<reference evidence="8 9" key="1">
    <citation type="journal article" date="2019" name="Int. J. Syst. Evol. Microbiol.">
        <title>The Global Catalogue of Microorganisms (GCM) 10K type strain sequencing project: providing services to taxonomists for standard genome sequencing and annotation.</title>
        <authorList>
            <consortium name="The Broad Institute Genomics Platform"/>
            <consortium name="The Broad Institute Genome Sequencing Center for Infectious Disease"/>
            <person name="Wu L."/>
            <person name="Ma J."/>
        </authorList>
    </citation>
    <scope>NUCLEOTIDE SEQUENCE [LARGE SCALE GENOMIC DNA]</scope>
    <source>
        <strain evidence="8 9">CGMCC 1.12563</strain>
    </source>
</reference>
<feature type="transmembrane region" description="Helical" evidence="6">
    <location>
        <begin position="115"/>
        <end position="137"/>
    </location>
</feature>
<dbReference type="Gene3D" id="1.20.1250.20">
    <property type="entry name" value="MFS general substrate transporter like domains"/>
    <property type="match status" value="2"/>
</dbReference>
<dbReference type="GO" id="GO:0005886">
    <property type="term" value="C:plasma membrane"/>
    <property type="evidence" value="ECO:0007669"/>
    <property type="project" value="UniProtKB-SubCell"/>
</dbReference>
<dbReference type="RefSeq" id="WP_250872536.1">
    <property type="nucleotide sequence ID" value="NZ_JALXFV010000002.1"/>
</dbReference>
<dbReference type="AlphaFoldDB" id="A0ABD6ARQ3"/>
<dbReference type="SUPFAM" id="SSF103473">
    <property type="entry name" value="MFS general substrate transporter"/>
    <property type="match status" value="1"/>
</dbReference>
<evidence type="ECO:0000256" key="6">
    <source>
        <dbReference type="SAM" id="Phobius"/>
    </source>
</evidence>
<dbReference type="InterPro" id="IPR020846">
    <property type="entry name" value="MFS_dom"/>
</dbReference>
<evidence type="ECO:0000256" key="3">
    <source>
        <dbReference type="ARBA" id="ARBA00022692"/>
    </source>
</evidence>
<organism evidence="8 9">
    <name type="scientific">Halomarina rubra</name>
    <dbReference type="NCBI Taxonomy" id="2071873"/>
    <lineage>
        <taxon>Archaea</taxon>
        <taxon>Methanobacteriati</taxon>
        <taxon>Methanobacteriota</taxon>
        <taxon>Stenosarchaea group</taxon>
        <taxon>Halobacteria</taxon>
        <taxon>Halobacteriales</taxon>
        <taxon>Natronomonadaceae</taxon>
        <taxon>Halomarina</taxon>
    </lineage>
</organism>
<evidence type="ECO:0000313" key="9">
    <source>
        <dbReference type="Proteomes" id="UP001597187"/>
    </source>
</evidence>
<evidence type="ECO:0000256" key="5">
    <source>
        <dbReference type="ARBA" id="ARBA00023136"/>
    </source>
</evidence>
<feature type="transmembrane region" description="Helical" evidence="6">
    <location>
        <begin position="178"/>
        <end position="196"/>
    </location>
</feature>
<feature type="domain" description="Major facilitator superfamily (MFS) profile" evidence="7">
    <location>
        <begin position="1"/>
        <end position="429"/>
    </location>
</feature>
<dbReference type="PANTHER" id="PTHR43124">
    <property type="entry name" value="PURINE EFFLUX PUMP PBUE"/>
    <property type="match status" value="1"/>
</dbReference>
<sequence length="437" mass="44693">MNENDRAITGLVMLAHSMVHTYEFAFPVFVPIWLSQFGTTEAVIGVVLTLGLSLFGLGSLPAGVLADRYGSKELIVVCLVGMGGSFLLLGAAPAIAGLFGTESLPVIGVAPELGVVAVALVLWGTAASVYHPAGLSLITRGVEQRGDAFAYHGTAGNVGTALGPLLTTILLFALSNEWQLVAGILALPALAGALAATRVSVDETAAVAADGGSDGGSKADPGVDSLGEFLATSRHLFVGGFVVVFAVVMLSGLYYRGALTFLPELFGGFDAIQPVEFAGRELEPGNYIYTGLLAVGVAGQYAGGKLTDRIDVELGLAVGYGTLGVIALAYLPAAEAGLLPLLVLSALLGFFLFFVQPFYQATVAEYTPPEARGLSYGYTYLGVFGVGALGATVAGVALAEFSQPVLFTILAGFGLLAGLLGLGLYSRARGRSSPSSA</sequence>
<keyword evidence="4 6" id="KW-1133">Transmembrane helix</keyword>
<comment type="subcellular location">
    <subcellularLocation>
        <location evidence="1">Cell membrane</location>
        <topology evidence="1">Multi-pass membrane protein</topology>
    </subcellularLocation>
</comment>
<feature type="transmembrane region" description="Helical" evidence="6">
    <location>
        <begin position="337"/>
        <end position="355"/>
    </location>
</feature>
<comment type="caution">
    <text evidence="8">The sequence shown here is derived from an EMBL/GenBank/DDBJ whole genome shotgun (WGS) entry which is preliminary data.</text>
</comment>
<name>A0ABD6ARQ3_9EURY</name>
<dbReference type="InterPro" id="IPR036259">
    <property type="entry name" value="MFS_trans_sf"/>
</dbReference>
<protein>
    <submittedName>
        <fullName evidence="8">MFS transporter</fullName>
    </submittedName>
</protein>
<evidence type="ECO:0000256" key="4">
    <source>
        <dbReference type="ARBA" id="ARBA00022989"/>
    </source>
</evidence>
<dbReference type="PANTHER" id="PTHR43124:SF3">
    <property type="entry name" value="CHLORAMPHENICOL EFFLUX PUMP RV0191"/>
    <property type="match status" value="1"/>
</dbReference>
<feature type="transmembrane region" description="Helical" evidence="6">
    <location>
        <begin position="286"/>
        <end position="302"/>
    </location>
</feature>
<keyword evidence="3 6" id="KW-0812">Transmembrane</keyword>
<keyword evidence="5 6" id="KW-0472">Membrane</keyword>
<feature type="transmembrane region" description="Helical" evidence="6">
    <location>
        <begin position="149"/>
        <end position="172"/>
    </location>
</feature>
<feature type="transmembrane region" description="Helical" evidence="6">
    <location>
        <begin position="405"/>
        <end position="425"/>
    </location>
</feature>
<evidence type="ECO:0000256" key="1">
    <source>
        <dbReference type="ARBA" id="ARBA00004651"/>
    </source>
</evidence>
<feature type="transmembrane region" description="Helical" evidence="6">
    <location>
        <begin position="376"/>
        <end position="399"/>
    </location>
</feature>
<dbReference type="CDD" id="cd06174">
    <property type="entry name" value="MFS"/>
    <property type="match status" value="1"/>
</dbReference>
<dbReference type="Pfam" id="PF07690">
    <property type="entry name" value="MFS_1"/>
    <property type="match status" value="1"/>
</dbReference>
<gene>
    <name evidence="8" type="ORF">ACFSBT_04630</name>
</gene>
<feature type="transmembrane region" description="Helical" evidence="6">
    <location>
        <begin position="7"/>
        <end position="30"/>
    </location>
</feature>
<dbReference type="Proteomes" id="UP001597187">
    <property type="component" value="Unassembled WGS sequence"/>
</dbReference>
<accession>A0ABD6ARQ3</accession>
<feature type="transmembrane region" description="Helical" evidence="6">
    <location>
        <begin position="74"/>
        <end position="95"/>
    </location>
</feature>
<dbReference type="PROSITE" id="PS50850">
    <property type="entry name" value="MFS"/>
    <property type="match status" value="1"/>
</dbReference>
<feature type="transmembrane region" description="Helical" evidence="6">
    <location>
        <begin position="42"/>
        <end position="62"/>
    </location>
</feature>
<evidence type="ECO:0000259" key="7">
    <source>
        <dbReference type="PROSITE" id="PS50850"/>
    </source>
</evidence>
<evidence type="ECO:0000313" key="8">
    <source>
        <dbReference type="EMBL" id="MFD1512565.1"/>
    </source>
</evidence>